<dbReference type="AlphaFoldDB" id="A0A6J6UVZ6"/>
<reference evidence="1" key="1">
    <citation type="submission" date="2020-05" db="EMBL/GenBank/DDBJ databases">
        <authorList>
            <person name="Chiriac C."/>
            <person name="Salcher M."/>
            <person name="Ghai R."/>
            <person name="Kavagutti S V."/>
        </authorList>
    </citation>
    <scope>NUCLEOTIDE SEQUENCE</scope>
</reference>
<accession>A0A6J6UVZ6</accession>
<sequence length="52" mass="5660">MSVRLVLPLLARKARVTGEPSTSSGAAAIMTRRCWVMCTQKKVCDQAARGPR</sequence>
<organism evidence="1">
    <name type="scientific">freshwater metagenome</name>
    <dbReference type="NCBI Taxonomy" id="449393"/>
    <lineage>
        <taxon>unclassified sequences</taxon>
        <taxon>metagenomes</taxon>
        <taxon>ecological metagenomes</taxon>
    </lineage>
</organism>
<proteinExistence type="predicted"/>
<gene>
    <name evidence="1" type="ORF">UFOPK2810_01459</name>
</gene>
<evidence type="ECO:0000313" key="1">
    <source>
        <dbReference type="EMBL" id="CAB4762819.1"/>
    </source>
</evidence>
<name>A0A6J6UVZ6_9ZZZZ</name>
<protein>
    <submittedName>
        <fullName evidence="1">Unannotated protein</fullName>
    </submittedName>
</protein>
<dbReference type="EMBL" id="CAEZYZ010000281">
    <property type="protein sequence ID" value="CAB4762819.1"/>
    <property type="molecule type" value="Genomic_DNA"/>
</dbReference>